<dbReference type="AlphaFoldDB" id="A0A4Y2FLY5"/>
<organism evidence="2 3">
    <name type="scientific">Araneus ventricosus</name>
    <name type="common">Orbweaver spider</name>
    <name type="synonym">Epeira ventricosa</name>
    <dbReference type="NCBI Taxonomy" id="182803"/>
    <lineage>
        <taxon>Eukaryota</taxon>
        <taxon>Metazoa</taxon>
        <taxon>Ecdysozoa</taxon>
        <taxon>Arthropoda</taxon>
        <taxon>Chelicerata</taxon>
        <taxon>Arachnida</taxon>
        <taxon>Araneae</taxon>
        <taxon>Araneomorphae</taxon>
        <taxon>Entelegynae</taxon>
        <taxon>Araneoidea</taxon>
        <taxon>Araneidae</taxon>
        <taxon>Araneus</taxon>
    </lineage>
</organism>
<feature type="non-terminal residue" evidence="2">
    <location>
        <position position="1"/>
    </location>
</feature>
<evidence type="ECO:0000313" key="3">
    <source>
        <dbReference type="Proteomes" id="UP000499080"/>
    </source>
</evidence>
<accession>A0A4Y2FLY5</accession>
<feature type="region of interest" description="Disordered" evidence="1">
    <location>
        <begin position="1"/>
        <end position="21"/>
    </location>
</feature>
<proteinExistence type="predicted"/>
<evidence type="ECO:0000256" key="1">
    <source>
        <dbReference type="SAM" id="MobiDB-lite"/>
    </source>
</evidence>
<sequence length="118" mass="12903">EFQVRKLEEGLSSHETSSPSSSGLVVRSLFLYRGAPESTKHNTTPYSCTYNLKVPESTVDTPGTLNLTLVKRPSAGVVHKFGDGMISSRVLSFSSDQDSKLRSLPKIIFIVLRNGSVM</sequence>
<dbReference type="EMBL" id="BGPR01000988">
    <property type="protein sequence ID" value="GBM42173.1"/>
    <property type="molecule type" value="Genomic_DNA"/>
</dbReference>
<name>A0A4Y2FLY5_ARAVE</name>
<comment type="caution">
    <text evidence="2">The sequence shown here is derived from an EMBL/GenBank/DDBJ whole genome shotgun (WGS) entry which is preliminary data.</text>
</comment>
<keyword evidence="3" id="KW-1185">Reference proteome</keyword>
<dbReference type="Proteomes" id="UP000499080">
    <property type="component" value="Unassembled WGS sequence"/>
</dbReference>
<evidence type="ECO:0000313" key="2">
    <source>
        <dbReference type="EMBL" id="GBM42173.1"/>
    </source>
</evidence>
<gene>
    <name evidence="2" type="ORF">AVEN_182943_1</name>
</gene>
<reference evidence="2 3" key="1">
    <citation type="journal article" date="2019" name="Sci. Rep.">
        <title>Orb-weaving spider Araneus ventricosus genome elucidates the spidroin gene catalogue.</title>
        <authorList>
            <person name="Kono N."/>
            <person name="Nakamura H."/>
            <person name="Ohtoshi R."/>
            <person name="Moran D.A.P."/>
            <person name="Shinohara A."/>
            <person name="Yoshida Y."/>
            <person name="Fujiwara M."/>
            <person name="Mori M."/>
            <person name="Tomita M."/>
            <person name="Arakawa K."/>
        </authorList>
    </citation>
    <scope>NUCLEOTIDE SEQUENCE [LARGE SCALE GENOMIC DNA]</scope>
</reference>
<feature type="compositionally biased region" description="Basic and acidic residues" evidence="1">
    <location>
        <begin position="1"/>
        <end position="12"/>
    </location>
</feature>
<protein>
    <submittedName>
        <fullName evidence="2">Uncharacterized protein</fullName>
    </submittedName>
</protein>